<evidence type="ECO:0000313" key="2">
    <source>
        <dbReference type="EMBL" id="RZU34081.1"/>
    </source>
</evidence>
<accession>A0A4Q7YCR3</accession>
<protein>
    <submittedName>
        <fullName evidence="2">GT2 family glycosyltransferase</fullName>
    </submittedName>
</protein>
<gene>
    <name evidence="2" type="ORF">BKA19_3835</name>
</gene>
<dbReference type="SUPFAM" id="SSF53448">
    <property type="entry name" value="Nucleotide-diphospho-sugar transferases"/>
    <property type="match status" value="1"/>
</dbReference>
<dbReference type="InterPro" id="IPR029044">
    <property type="entry name" value="Nucleotide-diphossugar_trans"/>
</dbReference>
<name>A0A4Q7YCR3_9ACTN</name>
<evidence type="ECO:0000259" key="1">
    <source>
        <dbReference type="Pfam" id="PF00535"/>
    </source>
</evidence>
<sequence>MSVRQCHVVVLLASAGRPGLLGEVVADLGRQTWQDFTLVLSVPDADSLPSTPLPENAIVVYGRGLAAQRNAGLDAVPEATHIFCFDDDAVVREDYLEQALAFFECCPDAVALTGRVLVDGATGEEVSREASEQALATSRLEPPGGRWESSRELYGCNFAFRPDALAGQRFDARLPLYSWLEDHDFARRAMRHGLLARVEDCVIVHRGVKSGGRVAHERLGYSQVMNPAYLHHVGSFPLWLTLHETLPRVGKNALRSVRSTERSWRRERFRGNLRAAVDVAHRRFTPERVLEIPVPEIRPPAG</sequence>
<dbReference type="Proteomes" id="UP000292507">
    <property type="component" value="Unassembled WGS sequence"/>
</dbReference>
<dbReference type="Gene3D" id="3.90.550.10">
    <property type="entry name" value="Spore Coat Polysaccharide Biosynthesis Protein SpsA, Chain A"/>
    <property type="match status" value="1"/>
</dbReference>
<feature type="domain" description="Glycosyltransferase 2-like" evidence="1">
    <location>
        <begin position="62"/>
        <end position="161"/>
    </location>
</feature>
<organism evidence="2 3">
    <name type="scientific">Blastococcus saxobsidens</name>
    <dbReference type="NCBI Taxonomy" id="138336"/>
    <lineage>
        <taxon>Bacteria</taxon>
        <taxon>Bacillati</taxon>
        <taxon>Actinomycetota</taxon>
        <taxon>Actinomycetes</taxon>
        <taxon>Geodermatophilales</taxon>
        <taxon>Geodermatophilaceae</taxon>
        <taxon>Blastococcus</taxon>
    </lineage>
</organism>
<reference evidence="2 3" key="1">
    <citation type="submission" date="2019-02" db="EMBL/GenBank/DDBJ databases">
        <title>Sequencing the genomes of 1000 actinobacteria strains.</title>
        <authorList>
            <person name="Klenk H.-P."/>
        </authorList>
    </citation>
    <scope>NUCLEOTIDE SEQUENCE [LARGE SCALE GENOMIC DNA]</scope>
    <source>
        <strain evidence="2 3">DSM 44509</strain>
    </source>
</reference>
<proteinExistence type="predicted"/>
<keyword evidence="3" id="KW-1185">Reference proteome</keyword>
<comment type="caution">
    <text evidence="2">The sequence shown here is derived from an EMBL/GenBank/DDBJ whole genome shotgun (WGS) entry which is preliminary data.</text>
</comment>
<keyword evidence="2" id="KW-0808">Transferase</keyword>
<dbReference type="OrthoDB" id="5174363at2"/>
<evidence type="ECO:0000313" key="3">
    <source>
        <dbReference type="Proteomes" id="UP000292507"/>
    </source>
</evidence>
<dbReference type="AlphaFoldDB" id="A0A4Q7YCR3"/>
<dbReference type="RefSeq" id="WP_104527010.1">
    <property type="nucleotide sequence ID" value="NZ_POQT01000003.1"/>
</dbReference>
<dbReference type="InterPro" id="IPR001173">
    <property type="entry name" value="Glyco_trans_2-like"/>
</dbReference>
<dbReference type="GO" id="GO:0016740">
    <property type="term" value="F:transferase activity"/>
    <property type="evidence" value="ECO:0007669"/>
    <property type="project" value="UniProtKB-KW"/>
</dbReference>
<dbReference type="EMBL" id="SHKV01000001">
    <property type="protein sequence ID" value="RZU34081.1"/>
    <property type="molecule type" value="Genomic_DNA"/>
</dbReference>
<dbReference type="Pfam" id="PF00535">
    <property type="entry name" value="Glycos_transf_2"/>
    <property type="match status" value="1"/>
</dbReference>